<dbReference type="RefSeq" id="XP_027356724.1">
    <property type="nucleotide sequence ID" value="XM_027500923.1"/>
</dbReference>
<evidence type="ECO:0000256" key="3">
    <source>
        <dbReference type="ARBA" id="ARBA00022833"/>
    </source>
</evidence>
<feature type="domain" description="RING-type" evidence="6">
    <location>
        <begin position="89"/>
        <end position="122"/>
    </location>
</feature>
<evidence type="ECO:0000259" key="6">
    <source>
        <dbReference type="PROSITE" id="PS50089"/>
    </source>
</evidence>
<dbReference type="OrthoDB" id="5855668at2759"/>
<dbReference type="PROSITE" id="PS50089">
    <property type="entry name" value="ZF_RING_2"/>
    <property type="match status" value="1"/>
</dbReference>
<proteinExistence type="predicted"/>
<organism evidence="7 8">
    <name type="scientific">Abrus precatorius</name>
    <name type="common">Indian licorice</name>
    <name type="synonym">Glycine abrus</name>
    <dbReference type="NCBI Taxonomy" id="3816"/>
    <lineage>
        <taxon>Eukaryota</taxon>
        <taxon>Viridiplantae</taxon>
        <taxon>Streptophyta</taxon>
        <taxon>Embryophyta</taxon>
        <taxon>Tracheophyta</taxon>
        <taxon>Spermatophyta</taxon>
        <taxon>Magnoliopsida</taxon>
        <taxon>eudicotyledons</taxon>
        <taxon>Gunneridae</taxon>
        <taxon>Pentapetalae</taxon>
        <taxon>rosids</taxon>
        <taxon>fabids</taxon>
        <taxon>Fabales</taxon>
        <taxon>Fabaceae</taxon>
        <taxon>Papilionoideae</taxon>
        <taxon>50 kb inversion clade</taxon>
        <taxon>NPAAA clade</taxon>
        <taxon>indigoferoid/millettioid clade</taxon>
        <taxon>Abreae</taxon>
        <taxon>Abrus</taxon>
    </lineage>
</organism>
<evidence type="ECO:0000313" key="8">
    <source>
        <dbReference type="RefSeq" id="XP_027356724.1"/>
    </source>
</evidence>
<dbReference type="InterPro" id="IPR013083">
    <property type="entry name" value="Znf_RING/FYVE/PHD"/>
</dbReference>
<dbReference type="FunFam" id="1.10.1170.10:FF:000002">
    <property type="entry name" value="Baculoviral IAP repeat containing 7"/>
    <property type="match status" value="1"/>
</dbReference>
<keyword evidence="1" id="KW-0479">Metal-binding</keyword>
<keyword evidence="7" id="KW-1185">Reference proteome</keyword>
<reference evidence="8" key="2">
    <citation type="submission" date="2025-08" db="UniProtKB">
        <authorList>
            <consortium name="RefSeq"/>
        </authorList>
    </citation>
    <scope>IDENTIFICATION</scope>
    <source>
        <tissue evidence="8">Young leaves</tissue>
    </source>
</reference>
<reference evidence="7" key="1">
    <citation type="journal article" date="2019" name="Toxins">
        <title>Detection of Abrin-Like and Prepropulchellin-Like Toxin Genes and Transcripts Using Whole Genome Sequencing and Full-Length Transcript Sequencing of Abrus precatorius.</title>
        <authorList>
            <person name="Hovde B.T."/>
            <person name="Daligault H.E."/>
            <person name="Hanschen E.R."/>
            <person name="Kunde Y.A."/>
            <person name="Johnson M.B."/>
            <person name="Starkenburg S.R."/>
            <person name="Johnson S.L."/>
        </authorList>
    </citation>
    <scope>NUCLEOTIDE SEQUENCE [LARGE SCALE GENOMIC DNA]</scope>
</reference>
<dbReference type="Pfam" id="PF13920">
    <property type="entry name" value="zf-C3HC4_3"/>
    <property type="match status" value="1"/>
</dbReference>
<dbReference type="Gene3D" id="3.30.40.10">
    <property type="entry name" value="Zinc/RING finger domain, C3HC4 (zinc finger)"/>
    <property type="match status" value="1"/>
</dbReference>
<dbReference type="InterPro" id="IPR051728">
    <property type="entry name" value="RING-FYVE_E3_ubiquitin-ligase"/>
</dbReference>
<evidence type="ECO:0000256" key="2">
    <source>
        <dbReference type="ARBA" id="ARBA00022771"/>
    </source>
</evidence>
<keyword evidence="3" id="KW-0862">Zinc</keyword>
<dbReference type="GO" id="GO:0008270">
    <property type="term" value="F:zinc ion binding"/>
    <property type="evidence" value="ECO:0007669"/>
    <property type="project" value="UniProtKB-KW"/>
</dbReference>
<dbReference type="SUPFAM" id="SSF57850">
    <property type="entry name" value="RING/U-box"/>
    <property type="match status" value="1"/>
</dbReference>
<dbReference type="AlphaFoldDB" id="A0A8B8LPD0"/>
<accession>A0A8B8LPD0</accession>
<dbReference type="KEGG" id="aprc:113866032"/>
<keyword evidence="2 4" id="KW-0863">Zinc-finger</keyword>
<dbReference type="PANTHER" id="PTHR14879">
    <property type="entry name" value="CASPASE REGULATOR, RING FINGER DOMAIN-CONTAINING"/>
    <property type="match status" value="1"/>
</dbReference>
<evidence type="ECO:0000256" key="5">
    <source>
        <dbReference type="SAM" id="MobiDB-lite"/>
    </source>
</evidence>
<dbReference type="InterPro" id="IPR001841">
    <property type="entry name" value="Znf_RING"/>
</dbReference>
<dbReference type="GeneID" id="113866032"/>
<dbReference type="Proteomes" id="UP000694853">
    <property type="component" value="Unplaced"/>
</dbReference>
<protein>
    <submittedName>
        <fullName evidence="8">E3 ubiquitin-protein ligase RGLG3-like</fullName>
    </submittedName>
</protein>
<dbReference type="SMART" id="SM00184">
    <property type="entry name" value="RING"/>
    <property type="match status" value="1"/>
</dbReference>
<feature type="compositionally biased region" description="Basic and acidic residues" evidence="5">
    <location>
        <begin position="1"/>
        <end position="11"/>
    </location>
</feature>
<evidence type="ECO:0000313" key="7">
    <source>
        <dbReference type="Proteomes" id="UP000694853"/>
    </source>
</evidence>
<feature type="region of interest" description="Disordered" evidence="5">
    <location>
        <begin position="1"/>
        <end position="27"/>
    </location>
</feature>
<dbReference type="PANTHER" id="PTHR14879:SF5">
    <property type="entry name" value="RING-TYPE DOMAIN-CONTAINING PROTEIN"/>
    <property type="match status" value="1"/>
</dbReference>
<evidence type="ECO:0000256" key="1">
    <source>
        <dbReference type="ARBA" id="ARBA00022723"/>
    </source>
</evidence>
<sequence length="134" mass="15570">MLKKKLQEQHKRAQFLSEESDKSRETAQIAKRDIEEVRQKLKEEHEHARRLTENFRRDVLAAESRAAFAEETLSDLQRKIILSNCDKVCSICLTNEKDLAFGCGHMTCRDCGSKLSKCPICREQIRNYIKLFPG</sequence>
<name>A0A8B8LPD0_ABRPR</name>
<evidence type="ECO:0000256" key="4">
    <source>
        <dbReference type="PROSITE-ProRule" id="PRU00175"/>
    </source>
</evidence>
<gene>
    <name evidence="8" type="primary">LOC113866032</name>
</gene>